<dbReference type="PANTHER" id="PTHR10663">
    <property type="entry name" value="GUANYL-NUCLEOTIDE EXCHANGE FACTOR"/>
    <property type="match status" value="1"/>
</dbReference>
<comment type="caution">
    <text evidence="8">The sequence shown here is derived from an EMBL/GenBank/DDBJ whole genome shotgun (WGS) entry which is preliminary data.</text>
</comment>
<dbReference type="EMBL" id="CAJVQA010011004">
    <property type="protein sequence ID" value="CAG8703250.1"/>
    <property type="molecule type" value="Genomic_DNA"/>
</dbReference>
<organism evidence="8 9">
    <name type="scientific">Cetraspora pellucida</name>
    <dbReference type="NCBI Taxonomy" id="1433469"/>
    <lineage>
        <taxon>Eukaryota</taxon>
        <taxon>Fungi</taxon>
        <taxon>Fungi incertae sedis</taxon>
        <taxon>Mucoromycota</taxon>
        <taxon>Glomeromycotina</taxon>
        <taxon>Glomeromycetes</taxon>
        <taxon>Diversisporales</taxon>
        <taxon>Gigasporaceae</taxon>
        <taxon>Cetraspora</taxon>
    </lineage>
</organism>
<protein>
    <submittedName>
        <fullName evidence="8">8179_t:CDS:1</fullName>
    </submittedName>
</protein>
<dbReference type="SUPFAM" id="SSF48371">
    <property type="entry name" value="ARM repeat"/>
    <property type="match status" value="2"/>
</dbReference>
<evidence type="ECO:0000313" key="8">
    <source>
        <dbReference type="EMBL" id="CAG8703250.1"/>
    </source>
</evidence>
<dbReference type="InterPro" id="IPR032691">
    <property type="entry name" value="Mon2/Sec7/BIG1-like_HUS"/>
</dbReference>
<dbReference type="InterPro" id="IPR032629">
    <property type="entry name" value="DCB_dom"/>
</dbReference>
<dbReference type="InterPro" id="IPR032817">
    <property type="entry name" value="Mon2_C"/>
</dbReference>
<dbReference type="GO" id="GO:0015031">
    <property type="term" value="P:protein transport"/>
    <property type="evidence" value="ECO:0007669"/>
    <property type="project" value="UniProtKB-KW"/>
</dbReference>
<comment type="similarity">
    <text evidence="1">Belongs to the MON2 family.</text>
</comment>
<feature type="domain" description="Mon2 C-terminal" evidence="6">
    <location>
        <begin position="1270"/>
        <end position="1801"/>
    </location>
</feature>
<feature type="domain" description="Mon2/Sec7/BIG1-like HUS" evidence="5">
    <location>
        <begin position="203"/>
        <end position="357"/>
    </location>
</feature>
<evidence type="ECO:0000256" key="1">
    <source>
        <dbReference type="ARBA" id="ARBA00008144"/>
    </source>
</evidence>
<feature type="domain" description="Mon2/Sec7/BIG1-like dimerisation and cyclophilin-binding" evidence="7">
    <location>
        <begin position="3"/>
        <end position="174"/>
    </location>
</feature>
<dbReference type="OrthoDB" id="294853at2759"/>
<keyword evidence="3" id="KW-0653">Protein transport</keyword>
<name>A0A9N9HSE8_9GLOM</name>
<sequence length="1838" mass="205216">MSGLTSSLNTELLALAGESKRRNPEIKEAAERSVKILKTLKPGVDLPQELAKNADFLRPFLLACETKHVKLITISIGCLHKLISHRAVPESSVKTILKTLNDVLSQSVEIQLKILQTIPPLLSNYKALHGDLLAEALLICFRLQDSKVLVVNNTAAATLRQLVINIFEKVQEEDEINDKNGSIQPTSTVISIRGKGNIPLRPCARDAYNLFQDLCLLTNFEQPMFLRLHGLSRTFGLELIESVLTNHSKLFKPHQEFVYLLQERVCPLINKSFADKSDFPTTMRLMRVVYILLKQFSDILVTECEIFLAMFVKNIEPDNIYWQRVISMEIFRGICSDSALLRSIYRWYDGQGHFANVFRDMINAFGRLATEKPQLIGHLYQGRESMDMAGMAGVVMGGVGQVDSPGLSIVNSVMKIQCIDQLDKTDPPQIPETYLYYLAFVCLNSIADGLHNFVSSIFADVIQKQQHDESQHISTTQQQSIFGNTTLQHLKSHPKYEEVLLVADMANTAWPGLLAAQSFFLTANIDEELFQGVLRAYQNFTIVCGVLRLSTPCDAFLTSLCKGAVPPSVIAAYVAESKAAHNSGSATGSGYDGTVMVTLSDRNLSCLKILLNIAQYLGGVLDDSWYLVLETLQLADFIIFPKHARGGSRGTRRVGTQLSASVSTSSLSSPQTAGSSSSSLAQSASTAPVKRPYSGIMNFSVQTPVQSSQTGSSVANSVPQQTAMENDLNILLVQIRKLFDNCKLLDDSAIQFFTSALCKLNAYTYGVPLASELSENGQGATFVEGKTPKTSPLSNLRGNKSDEKSFAIDKLRTVALSNIHRLIAREPALIWDLIVSNLITTANYISTPQQVRMQACEALSDIIITSMSYTSSAQMGNDERIQMQLLTSLSHLVNDPERATRGYSKGFYVEVQKMGLETLNKLLQTSGHSFAFGWGMIFDMIKSVCTINVSGEIGDDEGDTVSVESVSIIDGSFGVSNSKSSGLVRVAFPSLQLICTDFLSLLSPECLKQCINTLGAYGLQMDDLNISLSAIGLLWNVSDFIQTKRADLENSPDKHDEDVKAITKNAVIEQEIERIIKGDLTSHTMNALWMLLLIQLSRICSDSRPEVRNGANQTLFRTIDMNGSVLDIQTWHTCIWQVLFPLLNSVKLVSEKVVKVMQQQQQNPNSEKLTSQKEFNGFMVHHSRNTVDKQWDETKVLVLTGMSGIFKNFVPILVDLDDFKQVWGLFLSHLQDYCLHSSNEVAIAAVKSFHTIIQFPKDESHTDQLKKRILPHWQTAWIVWETIGLGIITKSEKRTHNVDMDNGDLLPSETLEFPISSQFTQDTLTAYVSAFGDLYNVINLDFGIDEIKRFLKVTYGVLTYSNSPSYRPDYDYLTPLQEAVLNVVGQIDLNVSGAPAVVLSDFADYITLAFTKQYWIEEAPEMAKNKKEQISTKGSKVSDKESVSSKKSFPTVTYIVFSKTAMRAVNDLFKKFVKDQGIYAEGVFKKIIWAYGIPMKMKYDCPPSGKHINDIELWKIAANAFLDVVKEGLIALESFDKDISDECFVDIWKQLSSVLHDALITVGKPPPTINLEQQDTNEAFDMKFLFNLQTEVIIHMGRPRVPQTLIRDIVETLREGSQLYSTDIERQEAVNGHLNKTSTTSNIERTTHAKQLEKVEGVTVLISPVARERFAYACLQCLFDLCSAEYEDDFSVRQRIAEVAAPILLERCASVIRNYTADQPLSGKFPFPRVRNDEILLILQQLIKLRFRKNIIRFEEEETANPITKQILSGPIAHLFYLYPVICDAISLPDENILTLLKECLKKVGEELELNAIFAIFTAAEAGNFYYKDTRFSTSAEQ</sequence>
<keyword evidence="9" id="KW-1185">Reference proteome</keyword>
<reference evidence="8" key="1">
    <citation type="submission" date="2021-06" db="EMBL/GenBank/DDBJ databases">
        <authorList>
            <person name="Kallberg Y."/>
            <person name="Tangrot J."/>
            <person name="Rosling A."/>
        </authorList>
    </citation>
    <scope>NUCLEOTIDE SEQUENCE</scope>
    <source>
        <strain evidence="8">FL966</strain>
    </source>
</reference>
<dbReference type="Proteomes" id="UP000789759">
    <property type="component" value="Unassembled WGS sequence"/>
</dbReference>
<gene>
    <name evidence="8" type="ORF">CPELLU_LOCUS11944</name>
</gene>
<dbReference type="PANTHER" id="PTHR10663:SF333">
    <property type="entry name" value="PROTEIN MON2 HOMOLOG"/>
    <property type="match status" value="1"/>
</dbReference>
<evidence type="ECO:0000313" key="9">
    <source>
        <dbReference type="Proteomes" id="UP000789759"/>
    </source>
</evidence>
<feature type="domain" description="Mon2 C-terminal" evidence="6">
    <location>
        <begin position="996"/>
        <end position="1263"/>
    </location>
</feature>
<dbReference type="Pfam" id="PF16213">
    <property type="entry name" value="DCB"/>
    <property type="match status" value="1"/>
</dbReference>
<evidence type="ECO:0000256" key="2">
    <source>
        <dbReference type="ARBA" id="ARBA00022448"/>
    </source>
</evidence>
<proteinExistence type="inferred from homology"/>
<evidence type="ECO:0000259" key="5">
    <source>
        <dbReference type="Pfam" id="PF12783"/>
    </source>
</evidence>
<accession>A0A9N9HSE8</accession>
<evidence type="ECO:0000256" key="3">
    <source>
        <dbReference type="ARBA" id="ARBA00022927"/>
    </source>
</evidence>
<evidence type="ECO:0000259" key="6">
    <source>
        <dbReference type="Pfam" id="PF16206"/>
    </source>
</evidence>
<keyword evidence="2" id="KW-0813">Transport</keyword>
<dbReference type="InterPro" id="IPR016024">
    <property type="entry name" value="ARM-type_fold"/>
</dbReference>
<evidence type="ECO:0000259" key="7">
    <source>
        <dbReference type="Pfam" id="PF16213"/>
    </source>
</evidence>
<feature type="region of interest" description="Disordered" evidence="4">
    <location>
        <begin position="661"/>
        <end position="683"/>
    </location>
</feature>
<evidence type="ECO:0000256" key="4">
    <source>
        <dbReference type="SAM" id="MobiDB-lite"/>
    </source>
</evidence>
<dbReference type="GO" id="GO:0005794">
    <property type="term" value="C:Golgi apparatus"/>
    <property type="evidence" value="ECO:0007669"/>
    <property type="project" value="UniProtKB-ARBA"/>
</dbReference>
<feature type="non-terminal residue" evidence="8">
    <location>
        <position position="1"/>
    </location>
</feature>
<dbReference type="Pfam" id="PF16206">
    <property type="entry name" value="Mon2_C"/>
    <property type="match status" value="2"/>
</dbReference>
<dbReference type="Pfam" id="PF12783">
    <property type="entry name" value="Sec7-like_HUS"/>
    <property type="match status" value="1"/>
</dbReference>